<feature type="compositionally biased region" description="Low complexity" evidence="1">
    <location>
        <begin position="379"/>
        <end position="392"/>
    </location>
</feature>
<evidence type="ECO:0000313" key="3">
    <source>
        <dbReference type="Proteomes" id="UP000078512"/>
    </source>
</evidence>
<accession>A0A197JDM9</accession>
<sequence>MCPPPPPPNRPRSPPSNPRYFPTHIDHNEELAWAFECNYDVSPPSHARRPHPHGLQGPSSTSTFASSSSQNSSVISLDEQIVQAEAIDYGISPSGPPIIFLTPATDSSSTSFSSSFSDTDEAADSDTDEEVESNTDDEADSNSDEAADSDTDEEADSNRGNEVDSDTYKEADSDTNEAVGFDKDEAADTDTNDAINPNLTVTPSSIAVVLPSPGTNEAASTNTNEAVSSSINGTTTAAANNPVHGTSSVPSKEECGFCKNSPALLLLESSTTTTHSQGLQNPDACQIGDNEDWDILLSNLNEKDPKDVDEYREWLKVRMELRQGQGQGQTQRDDEPIRVEIFGARPEQPLPVAPSPSYSSPTAGGSPSITPTNRAPSNSPTFVSSAASTTPSTTPPKSPLASSPVINSSATTFTTSTSSTSTSTSITAIIDSRPEFEFSTPFERQFKALCRNLSWCQFWEEDNRLSSMHFRSSEGEYEVRRFVDWLSKEGPEVVHGIEVLDESVHQIACPYHRLMRMMELGYGNDEAYREEKAKARVRTRARTREVAREMAWVRMGKLTAMSVFLSSPPSIEVRRSASNVATNSPASSGSPSAVSASPIPSASYTPCRTPPLSILTTPATTTPRSPRASSPLNSNSNSCNNINNNHFRDPQLLAQPPPRLHLKPRSRPCSTNHHLNQPLVYPPSPLKTPSSFAVKDSFSSSLISPVKKQNLRYHQHPLQLRRHYPDSCVEDLYDPFLQEPSPLQRWTNRAQPGWKVLAAVYRDLSRTCHRTVDKSPITWLYRRFWRDRFGFEEYHVVGFGGFKRDGYDSGRVRDDPRIYDGGGGGVSQGLDEADTPASQIEAFGKGAQIRRRRFESYRRLHLQAEADESPTSIVGRWSHQTDEQRVYYHPEDDYDYASSDDDNDDNHDHDEYDDEGDTLVHESSPAEVADDSVEGSFLQTTRNPSISLVPCCYLF</sequence>
<feature type="compositionally biased region" description="Low complexity" evidence="1">
    <location>
        <begin position="59"/>
        <end position="75"/>
    </location>
</feature>
<organism evidence="2 3">
    <name type="scientific">Linnemannia elongata AG-77</name>
    <dbReference type="NCBI Taxonomy" id="1314771"/>
    <lineage>
        <taxon>Eukaryota</taxon>
        <taxon>Fungi</taxon>
        <taxon>Fungi incertae sedis</taxon>
        <taxon>Mucoromycota</taxon>
        <taxon>Mortierellomycotina</taxon>
        <taxon>Mortierellomycetes</taxon>
        <taxon>Mortierellales</taxon>
        <taxon>Mortierellaceae</taxon>
        <taxon>Linnemannia</taxon>
    </lineage>
</organism>
<reference evidence="2 3" key="1">
    <citation type="submission" date="2016-05" db="EMBL/GenBank/DDBJ databases">
        <title>Genome sequencing reveals origins of a unique bacterial endosymbiosis in the earliest lineages of terrestrial Fungi.</title>
        <authorList>
            <consortium name="DOE Joint Genome Institute"/>
            <person name="Uehling J."/>
            <person name="Gryganskyi A."/>
            <person name="Hameed K."/>
            <person name="Tschaplinski T."/>
            <person name="Misztal P."/>
            <person name="Wu S."/>
            <person name="Desiro A."/>
            <person name="Vande Pol N."/>
            <person name="Du Z.-Y."/>
            <person name="Zienkiewicz A."/>
            <person name="Zienkiewicz K."/>
            <person name="Morin E."/>
            <person name="Tisserant E."/>
            <person name="Splivallo R."/>
            <person name="Hainaut M."/>
            <person name="Henrissat B."/>
            <person name="Ohm R."/>
            <person name="Kuo A."/>
            <person name="Yan J."/>
            <person name="Lipzen A."/>
            <person name="Nolan M."/>
            <person name="Labutti K."/>
            <person name="Barry K."/>
            <person name="Goldstein A."/>
            <person name="Labbe J."/>
            <person name="Schadt C."/>
            <person name="Tuskan G."/>
            <person name="Grigoriev I."/>
            <person name="Martin F."/>
            <person name="Vilgalys R."/>
            <person name="Bonito G."/>
        </authorList>
    </citation>
    <scope>NUCLEOTIDE SEQUENCE [LARGE SCALE GENOMIC DNA]</scope>
    <source>
        <strain evidence="2 3">AG-77</strain>
    </source>
</reference>
<feature type="region of interest" description="Disordered" evidence="1">
    <location>
        <begin position="344"/>
        <end position="405"/>
    </location>
</feature>
<evidence type="ECO:0000256" key="1">
    <source>
        <dbReference type="SAM" id="MobiDB-lite"/>
    </source>
</evidence>
<feature type="region of interest" description="Disordered" evidence="1">
    <location>
        <begin position="1"/>
        <end position="23"/>
    </location>
</feature>
<dbReference type="Proteomes" id="UP000078512">
    <property type="component" value="Unassembled WGS sequence"/>
</dbReference>
<dbReference type="EMBL" id="KV442125">
    <property type="protein sequence ID" value="OAQ23225.1"/>
    <property type="molecule type" value="Genomic_DNA"/>
</dbReference>
<name>A0A197JDM9_9FUNG</name>
<feature type="compositionally biased region" description="Pro residues" evidence="1">
    <location>
        <begin position="1"/>
        <end position="17"/>
    </location>
</feature>
<feature type="compositionally biased region" description="Low complexity" evidence="1">
    <location>
        <begin position="610"/>
        <end position="645"/>
    </location>
</feature>
<feature type="region of interest" description="Disordered" evidence="1">
    <location>
        <begin position="892"/>
        <end position="933"/>
    </location>
</feature>
<feature type="compositionally biased region" description="Basic and acidic residues" evidence="1">
    <location>
        <begin position="156"/>
        <end position="172"/>
    </location>
</feature>
<feature type="compositionally biased region" description="Polar residues" evidence="1">
    <location>
        <begin position="234"/>
        <end position="250"/>
    </location>
</feature>
<keyword evidence="3" id="KW-1185">Reference proteome</keyword>
<feature type="compositionally biased region" description="Acidic residues" evidence="1">
    <location>
        <begin position="118"/>
        <end position="155"/>
    </location>
</feature>
<feature type="region of interest" description="Disordered" evidence="1">
    <location>
        <begin position="88"/>
        <end position="199"/>
    </location>
</feature>
<feature type="compositionally biased region" description="Acidic residues" evidence="1">
    <location>
        <begin position="892"/>
        <end position="917"/>
    </location>
</feature>
<gene>
    <name evidence="2" type="ORF">K457DRAFT_25255</name>
</gene>
<feature type="region of interest" description="Disordered" evidence="1">
    <location>
        <begin position="234"/>
        <end position="253"/>
    </location>
</feature>
<feature type="compositionally biased region" description="Low complexity" evidence="1">
    <location>
        <begin position="584"/>
        <end position="603"/>
    </location>
</feature>
<protein>
    <submittedName>
        <fullName evidence="2">Uncharacterized protein</fullName>
    </submittedName>
</protein>
<feature type="compositionally biased region" description="Polar residues" evidence="1">
    <location>
        <begin position="213"/>
        <end position="229"/>
    </location>
</feature>
<dbReference type="OrthoDB" id="10682032at2759"/>
<feature type="compositionally biased region" description="Polar residues" evidence="1">
    <location>
        <begin position="356"/>
        <end position="378"/>
    </location>
</feature>
<proteinExistence type="predicted"/>
<feature type="compositionally biased region" description="Low complexity" evidence="1">
    <location>
        <begin position="104"/>
        <end position="117"/>
    </location>
</feature>
<feature type="region of interest" description="Disordered" evidence="1">
    <location>
        <begin position="40"/>
        <end position="75"/>
    </location>
</feature>
<dbReference type="AlphaFoldDB" id="A0A197JDM9"/>
<evidence type="ECO:0000313" key="2">
    <source>
        <dbReference type="EMBL" id="OAQ23225.1"/>
    </source>
</evidence>
<feature type="region of interest" description="Disordered" evidence="1">
    <location>
        <begin position="210"/>
        <end position="229"/>
    </location>
</feature>
<feature type="region of interest" description="Disordered" evidence="1">
    <location>
        <begin position="581"/>
        <end position="682"/>
    </location>
</feature>